<dbReference type="Proteomes" id="UP000509702">
    <property type="component" value="Plasmid unnamed1"/>
</dbReference>
<keyword evidence="6 10" id="KW-0812">Transmembrane</keyword>
<evidence type="ECO:0000256" key="6">
    <source>
        <dbReference type="ARBA" id="ARBA00022692"/>
    </source>
</evidence>
<feature type="transmembrane region" description="Helical" evidence="10">
    <location>
        <begin position="292"/>
        <end position="318"/>
    </location>
</feature>
<evidence type="ECO:0000256" key="3">
    <source>
        <dbReference type="ARBA" id="ARBA00006464"/>
    </source>
</evidence>
<dbReference type="AlphaFoldDB" id="A0A6N1AD86"/>
<feature type="transmembrane region" description="Helical" evidence="10">
    <location>
        <begin position="132"/>
        <end position="149"/>
    </location>
</feature>
<dbReference type="GO" id="GO:0005886">
    <property type="term" value="C:plasma membrane"/>
    <property type="evidence" value="ECO:0007669"/>
    <property type="project" value="UniProtKB-SubCell"/>
</dbReference>
<evidence type="ECO:0000313" key="12">
    <source>
        <dbReference type="EMBL" id="QKS49048.1"/>
    </source>
</evidence>
<gene>
    <name evidence="12" type="primary">wbaP</name>
    <name evidence="12" type="ORF">HUE56_00615</name>
</gene>
<organism evidence="12 13">
    <name type="scientific">Azospirillum oryzae</name>
    <dbReference type="NCBI Taxonomy" id="286727"/>
    <lineage>
        <taxon>Bacteria</taxon>
        <taxon>Pseudomonadati</taxon>
        <taxon>Pseudomonadota</taxon>
        <taxon>Alphaproteobacteria</taxon>
        <taxon>Rhodospirillales</taxon>
        <taxon>Azospirillaceae</taxon>
        <taxon>Azospirillum</taxon>
    </lineage>
</organism>
<evidence type="ECO:0000256" key="8">
    <source>
        <dbReference type="ARBA" id="ARBA00023136"/>
    </source>
</evidence>
<dbReference type="PANTHER" id="PTHR30576">
    <property type="entry name" value="COLANIC BIOSYNTHESIS UDP-GLUCOSE LIPID CARRIER TRANSFERASE"/>
    <property type="match status" value="1"/>
</dbReference>
<protein>
    <submittedName>
        <fullName evidence="12">Undecaprenyl-phosphate galactose phosphotransferase WbaP</fullName>
    </submittedName>
</protein>
<accession>A0A6N1AD86</accession>
<dbReference type="RefSeq" id="WP_149200321.1">
    <property type="nucleotide sequence ID" value="NZ_BSOV01000070.1"/>
</dbReference>
<keyword evidence="4" id="KW-1003">Cell membrane</keyword>
<dbReference type="InterPro" id="IPR003362">
    <property type="entry name" value="Bact_transf"/>
</dbReference>
<evidence type="ECO:0000313" key="13">
    <source>
        <dbReference type="Proteomes" id="UP000509702"/>
    </source>
</evidence>
<keyword evidence="12" id="KW-0614">Plasmid</keyword>
<evidence type="ECO:0000256" key="10">
    <source>
        <dbReference type="SAM" id="Phobius"/>
    </source>
</evidence>
<dbReference type="GO" id="GO:0000271">
    <property type="term" value="P:polysaccharide biosynthetic process"/>
    <property type="evidence" value="ECO:0007669"/>
    <property type="project" value="UniProtKB-KW"/>
</dbReference>
<reference evidence="12 13" key="1">
    <citation type="submission" date="2020-06" db="EMBL/GenBank/DDBJ databases">
        <title>Complete genome of Azosprillum oryzae KACC14407.</title>
        <authorList>
            <person name="Kim M."/>
            <person name="Park Y.-J."/>
            <person name="Shin J.-H."/>
        </authorList>
    </citation>
    <scope>NUCLEOTIDE SEQUENCE [LARGE SCALE GENOMIC DNA]</scope>
    <source>
        <strain evidence="12 13">KACC 14407</strain>
        <plasmid evidence="12 13">unnamed1</plasmid>
    </source>
</reference>
<evidence type="ECO:0000256" key="2">
    <source>
        <dbReference type="ARBA" id="ARBA00004236"/>
    </source>
</evidence>
<dbReference type="GO" id="GO:0016780">
    <property type="term" value="F:phosphotransferase activity, for other substituted phosphate groups"/>
    <property type="evidence" value="ECO:0007669"/>
    <property type="project" value="TreeGrafter"/>
</dbReference>
<dbReference type="InterPro" id="IPR017475">
    <property type="entry name" value="EPS_sugar_tfrase"/>
</dbReference>
<feature type="domain" description="Bacterial sugar transferase" evidence="11">
    <location>
        <begin position="291"/>
        <end position="481"/>
    </location>
</feature>
<feature type="transmembrane region" description="Helical" evidence="10">
    <location>
        <begin position="107"/>
        <end position="126"/>
    </location>
</feature>
<dbReference type="Pfam" id="PF13727">
    <property type="entry name" value="CoA_binding_3"/>
    <property type="match status" value="1"/>
</dbReference>
<dbReference type="PANTHER" id="PTHR30576:SF4">
    <property type="entry name" value="UNDECAPRENYL-PHOSPHATE GALACTOSE PHOSPHOTRANSFERASE"/>
    <property type="match status" value="1"/>
</dbReference>
<evidence type="ECO:0000259" key="11">
    <source>
        <dbReference type="Pfam" id="PF02397"/>
    </source>
</evidence>
<keyword evidence="5 12" id="KW-0808">Transferase</keyword>
<keyword evidence="8 10" id="KW-0472">Membrane</keyword>
<evidence type="ECO:0000256" key="1">
    <source>
        <dbReference type="ARBA" id="ARBA00004141"/>
    </source>
</evidence>
<dbReference type="InterPro" id="IPR017472">
    <property type="entry name" value="Undecaprenyl-P_galact_Ptfrase"/>
</dbReference>
<dbReference type="EMBL" id="CP054615">
    <property type="protein sequence ID" value="QKS49048.1"/>
    <property type="molecule type" value="Genomic_DNA"/>
</dbReference>
<keyword evidence="7 10" id="KW-1133">Transmembrane helix</keyword>
<evidence type="ECO:0000256" key="9">
    <source>
        <dbReference type="ARBA" id="ARBA00023169"/>
    </source>
</evidence>
<feature type="transmembrane region" description="Helical" evidence="10">
    <location>
        <begin position="72"/>
        <end position="95"/>
    </location>
</feature>
<keyword evidence="9" id="KW-0270">Exopolysaccharide synthesis</keyword>
<dbReference type="Pfam" id="PF02397">
    <property type="entry name" value="Bac_transf"/>
    <property type="match status" value="1"/>
</dbReference>
<feature type="transmembrane region" description="Helical" evidence="10">
    <location>
        <begin position="30"/>
        <end position="52"/>
    </location>
</feature>
<evidence type="ECO:0000256" key="5">
    <source>
        <dbReference type="ARBA" id="ARBA00022679"/>
    </source>
</evidence>
<dbReference type="NCBIfam" id="TIGR03025">
    <property type="entry name" value="EPS_sugtrans"/>
    <property type="match status" value="1"/>
</dbReference>
<dbReference type="NCBIfam" id="TIGR03022">
    <property type="entry name" value="WbaP_sugtrans"/>
    <property type="match status" value="1"/>
</dbReference>
<keyword evidence="13" id="KW-1185">Reference proteome</keyword>
<evidence type="ECO:0000256" key="7">
    <source>
        <dbReference type="ARBA" id="ARBA00022989"/>
    </source>
</evidence>
<dbReference type="OrthoDB" id="9808602at2"/>
<evidence type="ECO:0000256" key="4">
    <source>
        <dbReference type="ARBA" id="ARBA00022475"/>
    </source>
</evidence>
<dbReference type="KEGG" id="aoz:HUE56_00615"/>
<geneLocation type="plasmid" evidence="12 13">
    <name>unnamed1</name>
</geneLocation>
<comment type="subcellular location">
    <subcellularLocation>
        <location evidence="2">Cell membrane</location>
    </subcellularLocation>
    <subcellularLocation>
        <location evidence="1">Membrane</location>
        <topology evidence="1">Multi-pass membrane protein</topology>
    </subcellularLocation>
</comment>
<name>A0A6N1AD86_9PROT</name>
<proteinExistence type="inferred from homology"/>
<sequence>MTSREATVHPMLKTLGYPVQLARLRRMRHVALLTSDLAMLLVAFGLAALPSLAVNEWILKRPFLDVFGEDTALRLIQFGGFGIGLVLWLLTRGHYRQRLPFWTEVKHIVLGCILMLLCDGFLMFALKVDFSRLWLVLTWMVSAAVLPLGRRVVAALLDACGCWRIPVLIVGSGEEADDASYALRSEPSLGYDILGTVPLSALLDTVTGRSWAALYETHKAQLVVLALSSAECVEDSDLITDLVCEGLPFAIVPPLRGLPVLGFDRFYFFSHDIMMMMARNNLAQPMSRALKFCFDFVVAVLLMVLLLPLFAVFAALIVKDGGPVLYGHRRIGCNGRPFTCLKFRTMVGDSDRILRELLERDPAVLAEWRSTFKLKNDPRVTRIGRFLRASSLDELPQLLNILRGEMSLVGPRPVTADELHKYGRDLAFYLQVRPGMTGLWQVSGRNDSSYDQRVRSDAWYVRNWSLWHDIAILAKTVPVVLRRVGAY</sequence>
<comment type="similarity">
    <text evidence="3">Belongs to the bacterial sugar transferase family.</text>
</comment>